<dbReference type="AlphaFoldDB" id="C0E957"/>
<keyword evidence="2" id="KW-1185">Reference proteome</keyword>
<proteinExistence type="predicted"/>
<dbReference type="EMBL" id="ACEC01000017">
    <property type="protein sequence ID" value="EEG31999.1"/>
    <property type="molecule type" value="Genomic_DNA"/>
</dbReference>
<protein>
    <submittedName>
        <fullName evidence="1">Uncharacterized protein</fullName>
    </submittedName>
</protein>
<dbReference type="STRING" id="537013.CLOSTMETH_00355"/>
<name>C0E957_9FIRM</name>
<reference evidence="1 2" key="2">
    <citation type="submission" date="2009-02" db="EMBL/GenBank/DDBJ databases">
        <title>Draft genome sequence of Clostridium methylpentosum (DSM 5476).</title>
        <authorList>
            <person name="Sudarsanam P."/>
            <person name="Ley R."/>
            <person name="Guruge J."/>
            <person name="Turnbaugh P.J."/>
            <person name="Mahowald M."/>
            <person name="Liep D."/>
            <person name="Gordon J."/>
        </authorList>
    </citation>
    <scope>NUCLEOTIDE SEQUENCE [LARGE SCALE GENOMIC DNA]</scope>
    <source>
        <strain evidence="1 2">DSM 5476</strain>
    </source>
</reference>
<dbReference type="Proteomes" id="UP000003340">
    <property type="component" value="Unassembled WGS sequence"/>
</dbReference>
<comment type="caution">
    <text evidence="1">The sequence shown here is derived from an EMBL/GenBank/DDBJ whole genome shotgun (WGS) entry which is preliminary data.</text>
</comment>
<dbReference type="HOGENOM" id="CLU_2231906_0_0_9"/>
<organism evidence="1 2">
    <name type="scientific">[Clostridium] methylpentosum DSM 5476</name>
    <dbReference type="NCBI Taxonomy" id="537013"/>
    <lineage>
        <taxon>Bacteria</taxon>
        <taxon>Bacillati</taxon>
        <taxon>Bacillota</taxon>
        <taxon>Clostridia</taxon>
        <taxon>Eubacteriales</taxon>
        <taxon>Oscillospiraceae</taxon>
        <taxon>Oscillospiraceae incertae sedis</taxon>
    </lineage>
</organism>
<evidence type="ECO:0000313" key="2">
    <source>
        <dbReference type="Proteomes" id="UP000003340"/>
    </source>
</evidence>
<evidence type="ECO:0000313" key="1">
    <source>
        <dbReference type="EMBL" id="EEG31999.1"/>
    </source>
</evidence>
<sequence>MDVKRNLQLKWMLETMLVTSLLLLFVFLLFTAMDNTQAAISGEQLTFYSHPQGFVVDLYGRGYLVDFTPLEQLGSQINQYWEWIPRPLRAVQGVVETIGEIARSL</sequence>
<accession>C0E957</accession>
<gene>
    <name evidence="1" type="ORF">CLOSTMETH_00355</name>
</gene>
<reference evidence="1 2" key="1">
    <citation type="submission" date="2009-01" db="EMBL/GenBank/DDBJ databases">
        <authorList>
            <person name="Fulton L."/>
            <person name="Clifton S."/>
            <person name="Fulton B."/>
            <person name="Xu J."/>
            <person name="Minx P."/>
            <person name="Pepin K.H."/>
            <person name="Johnson M."/>
            <person name="Bhonagiri V."/>
            <person name="Nash W.E."/>
            <person name="Mardis E.R."/>
            <person name="Wilson R.K."/>
        </authorList>
    </citation>
    <scope>NUCLEOTIDE SEQUENCE [LARGE SCALE GENOMIC DNA]</scope>
    <source>
        <strain evidence="1 2">DSM 5476</strain>
    </source>
</reference>